<reference evidence="1" key="1">
    <citation type="submission" date="2018-11" db="EMBL/GenBank/DDBJ databases">
        <authorList>
            <consortium name="Pathogen Informatics"/>
        </authorList>
    </citation>
    <scope>NUCLEOTIDE SEQUENCE</scope>
</reference>
<sequence length="94" mass="10763">MRFLAFSQYATGLSVYFVYRPRNMLRYFGSLRLHVSAVFLVFVDSLADFSSCFTNILLLIVVAFEVINSRATQFVNLLVLRRQTSEKCSPLVSP</sequence>
<protein>
    <submittedName>
        <fullName evidence="1">Uncharacterized protein</fullName>
    </submittedName>
</protein>
<comment type="caution">
    <text evidence="1">The sequence shown here is derived from an EMBL/GenBank/DDBJ whole genome shotgun (WGS) entry which is preliminary data.</text>
</comment>
<dbReference type="EMBL" id="CAAALY010032193">
    <property type="protein sequence ID" value="VEL17339.1"/>
    <property type="molecule type" value="Genomic_DNA"/>
</dbReference>
<proteinExistence type="predicted"/>
<evidence type="ECO:0000313" key="1">
    <source>
        <dbReference type="EMBL" id="VEL17339.1"/>
    </source>
</evidence>
<accession>A0A448WQ47</accession>
<dbReference type="AlphaFoldDB" id="A0A448WQ47"/>
<organism evidence="1 2">
    <name type="scientific">Protopolystoma xenopodis</name>
    <dbReference type="NCBI Taxonomy" id="117903"/>
    <lineage>
        <taxon>Eukaryota</taxon>
        <taxon>Metazoa</taxon>
        <taxon>Spiralia</taxon>
        <taxon>Lophotrochozoa</taxon>
        <taxon>Platyhelminthes</taxon>
        <taxon>Monogenea</taxon>
        <taxon>Polyopisthocotylea</taxon>
        <taxon>Polystomatidea</taxon>
        <taxon>Polystomatidae</taxon>
        <taxon>Protopolystoma</taxon>
    </lineage>
</organism>
<gene>
    <name evidence="1" type="ORF">PXEA_LOCUS10779</name>
</gene>
<keyword evidence="2" id="KW-1185">Reference proteome</keyword>
<name>A0A448WQ47_9PLAT</name>
<evidence type="ECO:0000313" key="2">
    <source>
        <dbReference type="Proteomes" id="UP000784294"/>
    </source>
</evidence>
<dbReference type="Proteomes" id="UP000784294">
    <property type="component" value="Unassembled WGS sequence"/>
</dbReference>